<evidence type="ECO:0000313" key="1">
    <source>
        <dbReference type="EnsemblProtists" id="EOD38672"/>
    </source>
</evidence>
<dbReference type="RefSeq" id="XP_005791101.1">
    <property type="nucleotide sequence ID" value="XM_005791044.1"/>
</dbReference>
<proteinExistence type="predicted"/>
<organism evidence="1 2">
    <name type="scientific">Emiliania huxleyi (strain CCMP1516)</name>
    <dbReference type="NCBI Taxonomy" id="280463"/>
    <lineage>
        <taxon>Eukaryota</taxon>
        <taxon>Haptista</taxon>
        <taxon>Haptophyta</taxon>
        <taxon>Prymnesiophyceae</taxon>
        <taxon>Isochrysidales</taxon>
        <taxon>Noelaerhabdaceae</taxon>
        <taxon>Emiliania</taxon>
    </lineage>
</organism>
<keyword evidence="2" id="KW-1185">Reference proteome</keyword>
<dbReference type="AlphaFoldDB" id="A0A0D3KSD7"/>
<dbReference type="SUPFAM" id="SSF63829">
    <property type="entry name" value="Calcium-dependent phosphotriesterase"/>
    <property type="match status" value="1"/>
</dbReference>
<protein>
    <submittedName>
        <fullName evidence="1">Uncharacterized protein</fullName>
    </submittedName>
</protein>
<reference evidence="2" key="1">
    <citation type="journal article" date="2013" name="Nature">
        <title>Pan genome of the phytoplankton Emiliania underpins its global distribution.</title>
        <authorList>
            <person name="Read B.A."/>
            <person name="Kegel J."/>
            <person name="Klute M.J."/>
            <person name="Kuo A."/>
            <person name="Lefebvre S.C."/>
            <person name="Maumus F."/>
            <person name="Mayer C."/>
            <person name="Miller J."/>
            <person name="Monier A."/>
            <person name="Salamov A."/>
            <person name="Young J."/>
            <person name="Aguilar M."/>
            <person name="Claverie J.M."/>
            <person name="Frickenhaus S."/>
            <person name="Gonzalez K."/>
            <person name="Herman E.K."/>
            <person name="Lin Y.C."/>
            <person name="Napier J."/>
            <person name="Ogata H."/>
            <person name="Sarno A.F."/>
            <person name="Shmutz J."/>
            <person name="Schroeder D."/>
            <person name="de Vargas C."/>
            <person name="Verret F."/>
            <person name="von Dassow P."/>
            <person name="Valentin K."/>
            <person name="Van de Peer Y."/>
            <person name="Wheeler G."/>
            <person name="Dacks J.B."/>
            <person name="Delwiche C.F."/>
            <person name="Dyhrman S.T."/>
            <person name="Glockner G."/>
            <person name="John U."/>
            <person name="Richards T."/>
            <person name="Worden A.Z."/>
            <person name="Zhang X."/>
            <person name="Grigoriev I.V."/>
            <person name="Allen A.E."/>
            <person name="Bidle K."/>
            <person name="Borodovsky M."/>
            <person name="Bowler C."/>
            <person name="Brownlee C."/>
            <person name="Cock J.M."/>
            <person name="Elias M."/>
            <person name="Gladyshev V.N."/>
            <person name="Groth M."/>
            <person name="Guda C."/>
            <person name="Hadaegh A."/>
            <person name="Iglesias-Rodriguez M.D."/>
            <person name="Jenkins J."/>
            <person name="Jones B.M."/>
            <person name="Lawson T."/>
            <person name="Leese F."/>
            <person name="Lindquist E."/>
            <person name="Lobanov A."/>
            <person name="Lomsadze A."/>
            <person name="Malik S.B."/>
            <person name="Marsh M.E."/>
            <person name="Mackinder L."/>
            <person name="Mock T."/>
            <person name="Mueller-Roeber B."/>
            <person name="Pagarete A."/>
            <person name="Parker M."/>
            <person name="Probert I."/>
            <person name="Quesneville H."/>
            <person name="Raines C."/>
            <person name="Rensing S.A."/>
            <person name="Riano-Pachon D.M."/>
            <person name="Richier S."/>
            <person name="Rokitta S."/>
            <person name="Shiraiwa Y."/>
            <person name="Soanes D.M."/>
            <person name="van der Giezen M."/>
            <person name="Wahlund T.M."/>
            <person name="Williams B."/>
            <person name="Wilson W."/>
            <person name="Wolfe G."/>
            <person name="Wurch L.L."/>
        </authorList>
    </citation>
    <scope>NUCLEOTIDE SEQUENCE</scope>
</reference>
<accession>A0A0D3KSD7</accession>
<reference evidence="1" key="2">
    <citation type="submission" date="2024-10" db="UniProtKB">
        <authorList>
            <consortium name="EnsemblProtists"/>
        </authorList>
    </citation>
    <scope>IDENTIFICATION</scope>
</reference>
<dbReference type="InterPro" id="IPR011042">
    <property type="entry name" value="6-blade_b-propeller_TolB-like"/>
</dbReference>
<name>A0A0D3KSD7_EMIH1</name>
<dbReference type="GeneID" id="17283946"/>
<sequence length="239" mass="25104">MVVDPACAAPAVRLSRILPMMPAVSPEAAAERVVQFAADVGPSQLAWVPSSDVFTGDAEAVRSVERLAFLAGGSHGRFLLASGGGRLLLLEQDEGLEGLGGIGGRPPEWQALELLPDGALGGPLRSLCVSSTEDELFFAAGGGTPPTSLPQRNLYVCVDEGVRVFDEQGEESLVISTPAPATGVCFGRFGGSSLSTLFVGAADSIWALPTQVQGAEASRSFRFLKQIEKQVQAQRHENW</sequence>
<dbReference type="Proteomes" id="UP000013827">
    <property type="component" value="Unassembled WGS sequence"/>
</dbReference>
<dbReference type="EnsemblProtists" id="EOD38672">
    <property type="protein sequence ID" value="EOD38672"/>
    <property type="gene ID" value="EMIHUDRAFT_251726"/>
</dbReference>
<dbReference type="Gene3D" id="2.120.10.30">
    <property type="entry name" value="TolB, C-terminal domain"/>
    <property type="match status" value="1"/>
</dbReference>
<dbReference type="HOGENOM" id="CLU_067700_0_0_1"/>
<evidence type="ECO:0000313" key="2">
    <source>
        <dbReference type="Proteomes" id="UP000013827"/>
    </source>
</evidence>
<dbReference type="PaxDb" id="2903-EOD38672"/>
<dbReference type="KEGG" id="ehx:EMIHUDRAFT_251726"/>